<protein>
    <recommendedName>
        <fullName evidence="3">Short-chain collagen C4</fullName>
    </recommendedName>
</protein>
<reference evidence="1" key="1">
    <citation type="submission" date="2021-03" db="EMBL/GenBank/DDBJ databases">
        <authorList>
            <person name="Bekaert M."/>
        </authorList>
    </citation>
    <scope>NUCLEOTIDE SEQUENCE</scope>
</reference>
<dbReference type="InterPro" id="IPR051077">
    <property type="entry name" value="Ca-dependent_lectin"/>
</dbReference>
<dbReference type="EMBL" id="CAJPWZ010000218">
    <property type="protein sequence ID" value="CAG2188351.1"/>
    <property type="molecule type" value="Genomic_DNA"/>
</dbReference>
<sequence length="277" mass="31038">MLVYSILRSVLLLNKAYISNLVISYVLISRFIYTYSVIGQDKQIQSQNIQIQNQNRQIQSQHTQIQSQDGQIQSQKIQIQNQDRQIQKHHSVITSFQNNPPGSVYVRWGRKECPNNSTEMVYSDIGAGGHYTNPGRPTNQVCVPHDPDLGKVSHGSYFGTVYGMEYDTNEFGSNLIDKDVPCAVCRVSHASTILMIPGKSQCYAGWKTEYSGNLMSRHHSHAGGSQYICVDSSPDVLEAGSRNDNGYLLYGTKAYCGSLKCPPYVQDTFFKCVVCSR</sequence>
<name>A0A8S3PXA3_MYTED</name>
<dbReference type="PANTHER" id="PTHR24024:SF18">
    <property type="entry name" value="SHORT-CHAIN COLLAGEN C4-LIKE"/>
    <property type="match status" value="1"/>
</dbReference>
<accession>A0A8S3PXA3</accession>
<comment type="caution">
    <text evidence="1">The sequence shown here is derived from an EMBL/GenBank/DDBJ whole genome shotgun (WGS) entry which is preliminary data.</text>
</comment>
<evidence type="ECO:0008006" key="3">
    <source>
        <dbReference type="Google" id="ProtNLM"/>
    </source>
</evidence>
<evidence type="ECO:0000313" key="2">
    <source>
        <dbReference type="Proteomes" id="UP000683360"/>
    </source>
</evidence>
<organism evidence="1 2">
    <name type="scientific">Mytilus edulis</name>
    <name type="common">Blue mussel</name>
    <dbReference type="NCBI Taxonomy" id="6550"/>
    <lineage>
        <taxon>Eukaryota</taxon>
        <taxon>Metazoa</taxon>
        <taxon>Spiralia</taxon>
        <taxon>Lophotrochozoa</taxon>
        <taxon>Mollusca</taxon>
        <taxon>Bivalvia</taxon>
        <taxon>Autobranchia</taxon>
        <taxon>Pteriomorphia</taxon>
        <taxon>Mytilida</taxon>
        <taxon>Mytiloidea</taxon>
        <taxon>Mytilidae</taxon>
        <taxon>Mytilinae</taxon>
        <taxon>Mytilus</taxon>
    </lineage>
</organism>
<evidence type="ECO:0000313" key="1">
    <source>
        <dbReference type="EMBL" id="CAG2188351.1"/>
    </source>
</evidence>
<dbReference type="PANTHER" id="PTHR24024">
    <property type="entry name" value="PULMONARY SURFACTANT-ASSOCIATED PROTEIN A"/>
    <property type="match status" value="1"/>
</dbReference>
<keyword evidence="2" id="KW-1185">Reference proteome</keyword>
<dbReference type="OrthoDB" id="6272653at2759"/>
<dbReference type="GO" id="GO:0005615">
    <property type="term" value="C:extracellular space"/>
    <property type="evidence" value="ECO:0007669"/>
    <property type="project" value="TreeGrafter"/>
</dbReference>
<dbReference type="Proteomes" id="UP000683360">
    <property type="component" value="Unassembled WGS sequence"/>
</dbReference>
<proteinExistence type="predicted"/>
<gene>
    <name evidence="1" type="ORF">MEDL_3776</name>
</gene>
<dbReference type="AlphaFoldDB" id="A0A8S3PXA3"/>